<accession>A0A556VB34</accession>
<feature type="domain" description="MHD" evidence="11">
    <location>
        <begin position="245"/>
        <end position="540"/>
    </location>
</feature>
<evidence type="ECO:0000313" key="13">
    <source>
        <dbReference type="Proteomes" id="UP000319801"/>
    </source>
</evidence>
<keyword evidence="4" id="KW-0813">Transport</keyword>
<reference evidence="12 13" key="1">
    <citation type="journal article" date="2019" name="Genome Biol. Evol.">
        <title>Whole-Genome Sequencing of the Giant Devil Catfish, Bagarius yarrelli.</title>
        <authorList>
            <person name="Jiang W."/>
            <person name="Lv Y."/>
            <person name="Cheng L."/>
            <person name="Yang K."/>
            <person name="Chao B."/>
            <person name="Wang X."/>
            <person name="Li Y."/>
            <person name="Pan X."/>
            <person name="You X."/>
            <person name="Zhang Y."/>
            <person name="Yang J."/>
            <person name="Li J."/>
            <person name="Zhang X."/>
            <person name="Liu S."/>
            <person name="Sun C."/>
            <person name="Yang J."/>
            <person name="Shi Q."/>
        </authorList>
    </citation>
    <scope>NUCLEOTIDE SEQUENCE [LARGE SCALE GENOMIC DNA]</scope>
    <source>
        <strain evidence="12">JWS20170419001</strain>
        <tissue evidence="12">Muscle</tissue>
    </source>
</reference>
<dbReference type="GO" id="GO:0030131">
    <property type="term" value="C:clathrin adaptor complex"/>
    <property type="evidence" value="ECO:0007669"/>
    <property type="project" value="InterPro"/>
</dbReference>
<dbReference type="PROSITE" id="PS51072">
    <property type="entry name" value="MHD"/>
    <property type="match status" value="1"/>
</dbReference>
<feature type="region of interest" description="Disordered" evidence="9">
    <location>
        <begin position="662"/>
        <end position="689"/>
    </location>
</feature>
<organism evidence="12 13">
    <name type="scientific">Bagarius yarrelli</name>
    <name type="common">Goonch</name>
    <name type="synonym">Bagrus yarrelli</name>
    <dbReference type="NCBI Taxonomy" id="175774"/>
    <lineage>
        <taxon>Eukaryota</taxon>
        <taxon>Metazoa</taxon>
        <taxon>Chordata</taxon>
        <taxon>Craniata</taxon>
        <taxon>Vertebrata</taxon>
        <taxon>Euteleostomi</taxon>
        <taxon>Actinopterygii</taxon>
        <taxon>Neopterygii</taxon>
        <taxon>Teleostei</taxon>
        <taxon>Ostariophysi</taxon>
        <taxon>Siluriformes</taxon>
        <taxon>Sisoridae</taxon>
        <taxon>Sisorinae</taxon>
        <taxon>Bagarius</taxon>
    </lineage>
</organism>
<evidence type="ECO:0000259" key="10">
    <source>
        <dbReference type="PROSITE" id="PS51070"/>
    </source>
</evidence>
<dbReference type="AlphaFoldDB" id="A0A556VB34"/>
<dbReference type="PANTHER" id="PTHR10529">
    <property type="entry name" value="AP COMPLEX SUBUNIT MU"/>
    <property type="match status" value="1"/>
</dbReference>
<dbReference type="InterPro" id="IPR012320">
    <property type="entry name" value="SHD_dom"/>
</dbReference>
<comment type="subcellular location">
    <subcellularLocation>
        <location evidence="2">Cytoplasm</location>
    </subcellularLocation>
    <subcellularLocation>
        <location evidence="1">Endomembrane system</location>
    </subcellularLocation>
</comment>
<dbReference type="GO" id="GO:0006897">
    <property type="term" value="P:endocytosis"/>
    <property type="evidence" value="ECO:0007669"/>
    <property type="project" value="UniProtKB-KW"/>
</dbReference>
<dbReference type="OrthoDB" id="10063141at2759"/>
<dbReference type="PROSITE" id="PS51070">
    <property type="entry name" value="SHD"/>
    <property type="match status" value="1"/>
</dbReference>
<feature type="domain" description="SHD" evidence="10">
    <location>
        <begin position="115"/>
        <end position="240"/>
    </location>
</feature>
<evidence type="ECO:0000259" key="11">
    <source>
        <dbReference type="PROSITE" id="PS51072"/>
    </source>
</evidence>
<evidence type="ECO:0000256" key="2">
    <source>
        <dbReference type="ARBA" id="ARBA00004496"/>
    </source>
</evidence>
<dbReference type="InterPro" id="IPR036168">
    <property type="entry name" value="AP2_Mu_C_sf"/>
</dbReference>
<evidence type="ECO:0000256" key="4">
    <source>
        <dbReference type="ARBA" id="ARBA00022448"/>
    </source>
</evidence>
<keyword evidence="13" id="KW-1185">Reference proteome</keyword>
<dbReference type="SUPFAM" id="SSF49447">
    <property type="entry name" value="Second domain of Mu2 adaptin subunit (ap50) of ap2 adaptor"/>
    <property type="match status" value="1"/>
</dbReference>
<dbReference type="InterPro" id="IPR001392">
    <property type="entry name" value="Clathrin_mu"/>
</dbReference>
<dbReference type="InterPro" id="IPR050431">
    <property type="entry name" value="Adaptor_comp_med_subunit"/>
</dbReference>
<keyword evidence="7" id="KW-0653">Protein transport</keyword>
<protein>
    <submittedName>
        <fullName evidence="12">Stonin-2</fullName>
    </submittedName>
</protein>
<comment type="caution">
    <text evidence="12">The sequence shown here is derived from an EMBL/GenBank/DDBJ whole genome shotgun (WGS) entry which is preliminary data.</text>
</comment>
<dbReference type="GO" id="GO:0012505">
    <property type="term" value="C:endomembrane system"/>
    <property type="evidence" value="ECO:0007669"/>
    <property type="project" value="UniProtKB-SubCell"/>
</dbReference>
<evidence type="ECO:0000256" key="3">
    <source>
        <dbReference type="ARBA" id="ARBA00005579"/>
    </source>
</evidence>
<feature type="compositionally biased region" description="Polar residues" evidence="9">
    <location>
        <begin position="542"/>
        <end position="553"/>
    </location>
</feature>
<feature type="compositionally biased region" description="Pro residues" evidence="9">
    <location>
        <begin position="558"/>
        <end position="568"/>
    </location>
</feature>
<evidence type="ECO:0000256" key="5">
    <source>
        <dbReference type="ARBA" id="ARBA00022490"/>
    </source>
</evidence>
<evidence type="ECO:0000256" key="1">
    <source>
        <dbReference type="ARBA" id="ARBA00004308"/>
    </source>
</evidence>
<keyword evidence="8" id="KW-0472">Membrane</keyword>
<feature type="compositionally biased region" description="Low complexity" evidence="9">
    <location>
        <begin position="662"/>
        <end position="672"/>
    </location>
</feature>
<evidence type="ECO:0000256" key="8">
    <source>
        <dbReference type="ARBA" id="ARBA00023136"/>
    </source>
</evidence>
<name>A0A556VB34_BAGYA</name>
<sequence length="709" mass="80144">MSRFDSWVTFDDDVEQQAYPQVSEPFDVWTGETKGFHVQDTNSNLIVSSVVNQTRDGRFFDVTPDETASFDGGGAEGVQQFKKPQISDWEASSPPDSGDSEEVPYVPPHMVPRDGWPVLLRVPEKKNVMSSRHWGPVFARLEAGRLKLYYEKGLEKPFKEFRLVAGLEITDHETRLYKKNGHVHSLSLVRVVYKEKRRIQTPVKEQLVKLGTVDYHDFVSLRYALQEQLVSVDVKVGVSPVSYSEEEIQIEVADTFHALVSEGNRILHQLVTTRISALAFLTGSPLCSMGLNDVRLEGKEAVSRQDIIPNTTERWICLHDCRLHECVDRHEFEKTGNVSFCPPSGRRFELLSFRTRYAEKSLPFTLRTVVCVRGAEVELQSWLAMSNRDPLSPIPCENVAVCFPVPDMWVKNFCRDNATGEKSLKTRVNRGANFNSVSFSGSELVMRVTLGTAKYEEAFRSVCGESTVCQTRTQFYETPLLTNHNPAQLLLYNLIGVWAFICPVFIVNPWSLEKTDKGTTFLLPIRWNRLRRQLDKTHTDTCKNSPSSLLTATSPHSNTPPHPQPNTPPISYHNNPNALTHTALPMPQLPYPHCLTHTPMPSPTLPYPYPNGLTHTILLVHQWPHPHCLHPYTNGHTHTTFTHTPTASPCLHPHPNDLTHTAFTHTPTTSATPPHPYPQGLTHTPLPSPTLPYLYPNVLTPEKGHNYKQ</sequence>
<evidence type="ECO:0000256" key="6">
    <source>
        <dbReference type="ARBA" id="ARBA00022583"/>
    </source>
</evidence>
<dbReference type="Gene3D" id="2.60.40.1170">
    <property type="entry name" value="Mu homology domain, subdomain B"/>
    <property type="match status" value="1"/>
</dbReference>
<dbReference type="Proteomes" id="UP000319801">
    <property type="component" value="Unassembled WGS sequence"/>
</dbReference>
<dbReference type="InterPro" id="IPR028565">
    <property type="entry name" value="MHD"/>
</dbReference>
<comment type="similarity">
    <text evidence="3">Belongs to the Stoned B family.</text>
</comment>
<gene>
    <name evidence="12" type="ORF">Baya_15203</name>
</gene>
<feature type="region of interest" description="Disordered" evidence="9">
    <location>
        <begin position="537"/>
        <end position="583"/>
    </location>
</feature>
<evidence type="ECO:0000256" key="7">
    <source>
        <dbReference type="ARBA" id="ARBA00022927"/>
    </source>
</evidence>
<proteinExistence type="inferred from homology"/>
<dbReference type="PRINTS" id="PR00314">
    <property type="entry name" value="CLATHRINADPT"/>
</dbReference>
<dbReference type="Pfam" id="PF00928">
    <property type="entry name" value="Adap_comp_sub"/>
    <property type="match status" value="1"/>
</dbReference>
<keyword evidence="6" id="KW-0254">Endocytosis</keyword>
<keyword evidence="5" id="KW-0963">Cytoplasm</keyword>
<dbReference type="EMBL" id="VCAZ01000204">
    <property type="protein sequence ID" value="TTG77887.1"/>
    <property type="molecule type" value="Genomic_DNA"/>
</dbReference>
<evidence type="ECO:0000313" key="12">
    <source>
        <dbReference type="EMBL" id="TTG77887.1"/>
    </source>
</evidence>
<evidence type="ECO:0000256" key="9">
    <source>
        <dbReference type="SAM" id="MobiDB-lite"/>
    </source>
</evidence>
<dbReference type="GO" id="GO:0006886">
    <property type="term" value="P:intracellular protein transport"/>
    <property type="evidence" value="ECO:0007669"/>
    <property type="project" value="InterPro"/>
</dbReference>